<sequence>MPTRLGAVAPATAPATAPALTPVLSPARLARTARSFAARPDLWRPRVRFGAEERWHARLEQTPEYEVWLLTWLPGQGTEIHDHGGASGAFTVVEGVLTERSFRLGPPAAHARELREGAVRSFGPRYVHEVGNRGTVPAVSVHAYAPVLATMSYYRETAGGRIALDRTDPVED</sequence>
<dbReference type="InterPro" id="IPR014710">
    <property type="entry name" value="RmlC-like_jellyroll"/>
</dbReference>
<evidence type="ECO:0008006" key="8">
    <source>
        <dbReference type="Google" id="ProtNLM"/>
    </source>
</evidence>
<dbReference type="Proteomes" id="UP001500016">
    <property type="component" value="Unassembled WGS sequence"/>
</dbReference>
<name>A0ABN2W0W6_9ACTN</name>
<dbReference type="RefSeq" id="WP_344529578.1">
    <property type="nucleotide sequence ID" value="NZ_BAAAPE010000009.1"/>
</dbReference>
<evidence type="ECO:0000313" key="7">
    <source>
        <dbReference type="Proteomes" id="UP001500016"/>
    </source>
</evidence>
<proteinExistence type="inferred from homology"/>
<keyword evidence="2" id="KW-0479">Metal-binding</keyword>
<evidence type="ECO:0000256" key="2">
    <source>
        <dbReference type="ARBA" id="ARBA00022723"/>
    </source>
</evidence>
<evidence type="ECO:0000256" key="5">
    <source>
        <dbReference type="ARBA" id="ARBA00023004"/>
    </source>
</evidence>
<evidence type="ECO:0000256" key="3">
    <source>
        <dbReference type="ARBA" id="ARBA00022964"/>
    </source>
</evidence>
<keyword evidence="5" id="KW-0408">Iron</keyword>
<dbReference type="PANTHER" id="PTHR12918:SF1">
    <property type="entry name" value="CYSTEINE DIOXYGENASE TYPE 1"/>
    <property type="match status" value="1"/>
</dbReference>
<dbReference type="Gene3D" id="2.60.120.10">
    <property type="entry name" value="Jelly Rolls"/>
    <property type="match status" value="1"/>
</dbReference>
<keyword evidence="4" id="KW-0560">Oxidoreductase</keyword>
<comment type="caution">
    <text evidence="6">The sequence shown here is derived from an EMBL/GenBank/DDBJ whole genome shotgun (WGS) entry which is preliminary data.</text>
</comment>
<organism evidence="6 7">
    <name type="scientific">Streptomyces albiaxialis</name>
    <dbReference type="NCBI Taxonomy" id="329523"/>
    <lineage>
        <taxon>Bacteria</taxon>
        <taxon>Bacillati</taxon>
        <taxon>Actinomycetota</taxon>
        <taxon>Actinomycetes</taxon>
        <taxon>Kitasatosporales</taxon>
        <taxon>Streptomycetaceae</taxon>
        <taxon>Streptomyces</taxon>
    </lineage>
</organism>
<evidence type="ECO:0000256" key="4">
    <source>
        <dbReference type="ARBA" id="ARBA00023002"/>
    </source>
</evidence>
<dbReference type="SUPFAM" id="SSF51182">
    <property type="entry name" value="RmlC-like cupins"/>
    <property type="match status" value="1"/>
</dbReference>
<protein>
    <recommendedName>
        <fullName evidence="8">Cysteine dioxygenase</fullName>
    </recommendedName>
</protein>
<dbReference type="PANTHER" id="PTHR12918">
    <property type="entry name" value="CYSTEINE DIOXYGENASE"/>
    <property type="match status" value="1"/>
</dbReference>
<gene>
    <name evidence="6" type="ORF">GCM10009801_37680</name>
</gene>
<evidence type="ECO:0000313" key="6">
    <source>
        <dbReference type="EMBL" id="GAA2079811.1"/>
    </source>
</evidence>
<dbReference type="Pfam" id="PF05995">
    <property type="entry name" value="CDO_I"/>
    <property type="match status" value="1"/>
</dbReference>
<dbReference type="EMBL" id="BAAAPE010000009">
    <property type="protein sequence ID" value="GAA2079811.1"/>
    <property type="molecule type" value="Genomic_DNA"/>
</dbReference>
<dbReference type="InterPro" id="IPR010300">
    <property type="entry name" value="CDO_1"/>
</dbReference>
<evidence type="ECO:0000256" key="1">
    <source>
        <dbReference type="ARBA" id="ARBA00006622"/>
    </source>
</evidence>
<keyword evidence="7" id="KW-1185">Reference proteome</keyword>
<accession>A0ABN2W0W6</accession>
<dbReference type="CDD" id="cd10548">
    <property type="entry name" value="cupin_CDO"/>
    <property type="match status" value="1"/>
</dbReference>
<dbReference type="InterPro" id="IPR011051">
    <property type="entry name" value="RmlC_Cupin_sf"/>
</dbReference>
<reference evidence="6 7" key="1">
    <citation type="journal article" date="2019" name="Int. J. Syst. Evol. Microbiol.">
        <title>The Global Catalogue of Microorganisms (GCM) 10K type strain sequencing project: providing services to taxonomists for standard genome sequencing and annotation.</title>
        <authorList>
            <consortium name="The Broad Institute Genomics Platform"/>
            <consortium name="The Broad Institute Genome Sequencing Center for Infectious Disease"/>
            <person name="Wu L."/>
            <person name="Ma J."/>
        </authorList>
    </citation>
    <scope>NUCLEOTIDE SEQUENCE [LARGE SCALE GENOMIC DNA]</scope>
    <source>
        <strain evidence="6 7">JCM 15478</strain>
    </source>
</reference>
<comment type="similarity">
    <text evidence="1">Belongs to the cysteine dioxygenase family.</text>
</comment>
<keyword evidence="3" id="KW-0223">Dioxygenase</keyword>